<dbReference type="OrthoDB" id="408631at2759"/>
<protein>
    <recommendedName>
        <fullName evidence="2">Alpha/beta hydrolase fold-3 domain-containing protein</fullName>
    </recommendedName>
</protein>
<keyword evidence="1" id="KW-0378">Hydrolase</keyword>
<accession>A0A1R3S1N4</accession>
<dbReference type="VEuPathDB" id="FungiDB:ASPCADRAFT_502944"/>
<dbReference type="PANTHER" id="PTHR48081">
    <property type="entry name" value="AB HYDROLASE SUPERFAMILY PROTEIN C4A8.06C"/>
    <property type="match status" value="1"/>
</dbReference>
<dbReference type="SUPFAM" id="SSF53474">
    <property type="entry name" value="alpha/beta-Hydrolases"/>
    <property type="match status" value="1"/>
</dbReference>
<keyword evidence="4" id="KW-1185">Reference proteome</keyword>
<organism evidence="3 4">
    <name type="scientific">Aspergillus carbonarius (strain ITEM 5010)</name>
    <dbReference type="NCBI Taxonomy" id="602072"/>
    <lineage>
        <taxon>Eukaryota</taxon>
        <taxon>Fungi</taxon>
        <taxon>Dikarya</taxon>
        <taxon>Ascomycota</taxon>
        <taxon>Pezizomycotina</taxon>
        <taxon>Eurotiomycetes</taxon>
        <taxon>Eurotiomycetidae</taxon>
        <taxon>Eurotiales</taxon>
        <taxon>Aspergillaceae</taxon>
        <taxon>Aspergillus</taxon>
        <taxon>Aspergillus subgen. Circumdati</taxon>
    </lineage>
</organism>
<name>A0A1R3S1N4_ASPC5</name>
<gene>
    <name evidence="3" type="ORF">ASPCADRAFT_502944</name>
</gene>
<dbReference type="STRING" id="602072.A0A1R3S1N4"/>
<evidence type="ECO:0000259" key="2">
    <source>
        <dbReference type="Pfam" id="PF07859"/>
    </source>
</evidence>
<evidence type="ECO:0000313" key="3">
    <source>
        <dbReference type="EMBL" id="OOG00676.1"/>
    </source>
</evidence>
<feature type="domain" description="Alpha/beta hydrolase fold-3" evidence="2">
    <location>
        <begin position="64"/>
        <end position="283"/>
    </location>
</feature>
<evidence type="ECO:0000313" key="4">
    <source>
        <dbReference type="Proteomes" id="UP000188318"/>
    </source>
</evidence>
<evidence type="ECO:0000256" key="1">
    <source>
        <dbReference type="ARBA" id="ARBA00022801"/>
    </source>
</evidence>
<dbReference type="GO" id="GO:0016787">
    <property type="term" value="F:hydrolase activity"/>
    <property type="evidence" value="ECO:0007669"/>
    <property type="project" value="UniProtKB-KW"/>
</dbReference>
<proteinExistence type="predicted"/>
<dbReference type="InterPro" id="IPR050300">
    <property type="entry name" value="GDXG_lipolytic_enzyme"/>
</dbReference>
<dbReference type="Gene3D" id="3.40.50.1820">
    <property type="entry name" value="alpha/beta hydrolase"/>
    <property type="match status" value="1"/>
</dbReference>
<reference evidence="4" key="1">
    <citation type="journal article" date="2017" name="Genome Biol.">
        <title>Comparative genomics reveals high biological diversity and specific adaptations in the industrially and medically important fungal genus Aspergillus.</title>
        <authorList>
            <person name="de Vries R.P."/>
            <person name="Riley R."/>
            <person name="Wiebenga A."/>
            <person name="Aguilar-Osorio G."/>
            <person name="Amillis S."/>
            <person name="Uchima C.A."/>
            <person name="Anderluh G."/>
            <person name="Asadollahi M."/>
            <person name="Askin M."/>
            <person name="Barry K."/>
            <person name="Battaglia E."/>
            <person name="Bayram O."/>
            <person name="Benocci T."/>
            <person name="Braus-Stromeyer S.A."/>
            <person name="Caldana C."/>
            <person name="Canovas D."/>
            <person name="Cerqueira G.C."/>
            <person name="Chen F."/>
            <person name="Chen W."/>
            <person name="Choi C."/>
            <person name="Clum A."/>
            <person name="Dos Santos R.A."/>
            <person name="Damasio A.R."/>
            <person name="Diallinas G."/>
            <person name="Emri T."/>
            <person name="Fekete E."/>
            <person name="Flipphi M."/>
            <person name="Freyberg S."/>
            <person name="Gallo A."/>
            <person name="Gournas C."/>
            <person name="Habgood R."/>
            <person name="Hainaut M."/>
            <person name="Harispe M.L."/>
            <person name="Henrissat B."/>
            <person name="Hilden K.S."/>
            <person name="Hope R."/>
            <person name="Hossain A."/>
            <person name="Karabika E."/>
            <person name="Karaffa L."/>
            <person name="Karanyi Z."/>
            <person name="Krasevec N."/>
            <person name="Kuo A."/>
            <person name="Kusch H."/>
            <person name="LaButti K."/>
            <person name="Lagendijk E.L."/>
            <person name="Lapidus A."/>
            <person name="Levasseur A."/>
            <person name="Lindquist E."/>
            <person name="Lipzen A."/>
            <person name="Logrieco A.F."/>
            <person name="MacCabe A."/>
            <person name="Maekelae M.R."/>
            <person name="Malavazi I."/>
            <person name="Melin P."/>
            <person name="Meyer V."/>
            <person name="Mielnichuk N."/>
            <person name="Miskei M."/>
            <person name="Molnar A.P."/>
            <person name="Mule G."/>
            <person name="Ngan C.Y."/>
            <person name="Orejas M."/>
            <person name="Orosz E."/>
            <person name="Ouedraogo J.P."/>
            <person name="Overkamp K.M."/>
            <person name="Park H.-S."/>
            <person name="Perrone G."/>
            <person name="Piumi F."/>
            <person name="Punt P.J."/>
            <person name="Ram A.F."/>
            <person name="Ramon A."/>
            <person name="Rauscher S."/>
            <person name="Record E."/>
            <person name="Riano-Pachon D.M."/>
            <person name="Robert V."/>
            <person name="Roehrig J."/>
            <person name="Ruller R."/>
            <person name="Salamov A."/>
            <person name="Salih N.S."/>
            <person name="Samson R.A."/>
            <person name="Sandor E."/>
            <person name="Sanguinetti M."/>
            <person name="Schuetze T."/>
            <person name="Sepcic K."/>
            <person name="Shelest E."/>
            <person name="Sherlock G."/>
            <person name="Sophianopoulou V."/>
            <person name="Squina F.M."/>
            <person name="Sun H."/>
            <person name="Susca A."/>
            <person name="Todd R.B."/>
            <person name="Tsang A."/>
            <person name="Unkles S.E."/>
            <person name="van de Wiele N."/>
            <person name="van Rossen-Uffink D."/>
            <person name="Oliveira J.V."/>
            <person name="Vesth T.C."/>
            <person name="Visser J."/>
            <person name="Yu J.-H."/>
            <person name="Zhou M."/>
            <person name="Andersen M.R."/>
            <person name="Archer D.B."/>
            <person name="Baker S.E."/>
            <person name="Benoit I."/>
            <person name="Brakhage A.A."/>
            <person name="Braus G.H."/>
            <person name="Fischer R."/>
            <person name="Frisvad J.C."/>
            <person name="Goldman G.H."/>
            <person name="Houbraken J."/>
            <person name="Oakley B."/>
            <person name="Pocsi I."/>
            <person name="Scazzocchio C."/>
            <person name="Seiboth B."/>
            <person name="vanKuyk P.A."/>
            <person name="Wortman J."/>
            <person name="Dyer P.S."/>
            <person name="Grigoriev I.V."/>
        </authorList>
    </citation>
    <scope>NUCLEOTIDE SEQUENCE [LARGE SCALE GENOMIC DNA]</scope>
    <source>
        <strain evidence="4">ITEM 5010</strain>
    </source>
</reference>
<dbReference type="Pfam" id="PF07859">
    <property type="entry name" value="Abhydrolase_3"/>
    <property type="match status" value="1"/>
</dbReference>
<dbReference type="PANTHER" id="PTHR48081:SF3">
    <property type="entry name" value="ALPHA_BETA HYDROLASE FOLD-3 DOMAIN-CONTAINING PROTEIN"/>
    <property type="match status" value="1"/>
</dbReference>
<dbReference type="AlphaFoldDB" id="A0A1R3S1N4"/>
<sequence>MPPYIVLKSLAILLRFYAKHVYPIRPPHPTSILSIPSRTPNRSIPVHLYSPATSTSDSPSPVLLNLSGSGFTIPSLGSDAPFITHITAHTRYTILDIGYRLAPEHPFPAAIEDILDVLSYVHHHPEQFDQAKIAIGGFSAGGNLAVSVAANYPATGIEALVAFYPVVDATIPDKEKERRMGGEVGRKMKKGMGGVLPAWLLGFYRSCYLRETRPGSGRKLEEDDRVSPGRAGARLTGFPDRCLFVTCEGDSLARETEELGQRLMESPGRDVRMLRAGECGHAWDKIAKEGTKKWDERERTYQAVVEMLKDD</sequence>
<dbReference type="OMA" id="QKNIAYE"/>
<dbReference type="Proteomes" id="UP000188318">
    <property type="component" value="Unassembled WGS sequence"/>
</dbReference>
<dbReference type="InterPro" id="IPR029058">
    <property type="entry name" value="AB_hydrolase_fold"/>
</dbReference>
<dbReference type="InterPro" id="IPR013094">
    <property type="entry name" value="AB_hydrolase_3"/>
</dbReference>
<dbReference type="EMBL" id="KV907493">
    <property type="protein sequence ID" value="OOG00676.1"/>
    <property type="molecule type" value="Genomic_DNA"/>
</dbReference>